<dbReference type="PROSITE" id="PS51194">
    <property type="entry name" value="HELICASE_CTER"/>
    <property type="match status" value="1"/>
</dbReference>
<comment type="cofactor">
    <cofactor evidence="1">
        <name>Mn(2+)</name>
        <dbReference type="ChEBI" id="CHEBI:29035"/>
    </cofactor>
</comment>
<dbReference type="GO" id="GO:0016891">
    <property type="term" value="F:RNA endonuclease activity producing 5'-phosphomonoesters, hydrolytic mechanism"/>
    <property type="evidence" value="ECO:0007669"/>
    <property type="project" value="InterPro"/>
</dbReference>
<evidence type="ECO:0000313" key="13">
    <source>
        <dbReference type="Proteomes" id="UP000838763"/>
    </source>
</evidence>
<keyword evidence="3" id="KW-0378">Hydrolase</keyword>
<keyword evidence="2" id="KW-0479">Metal-binding</keyword>
<keyword evidence="4" id="KW-0547">Nucleotide-binding</keyword>
<proteinExistence type="inferred from homology"/>
<keyword evidence="4" id="KW-0067">ATP-binding</keyword>
<evidence type="ECO:0000259" key="9">
    <source>
        <dbReference type="PROSITE" id="PS51192"/>
    </source>
</evidence>
<comment type="similarity">
    <text evidence="7">Belongs to the helicase family. Dicer subfamily.</text>
</comment>
<feature type="compositionally biased region" description="Basic and acidic residues" evidence="8">
    <location>
        <begin position="29"/>
        <end position="61"/>
    </location>
</feature>
<protein>
    <recommendedName>
        <fullName evidence="14">P-loop containing nucleoside triphosphate hydrolase protein</fullName>
    </recommendedName>
</protein>
<dbReference type="Pfam" id="PF04851">
    <property type="entry name" value="ResIII"/>
    <property type="match status" value="1"/>
</dbReference>
<feature type="domain" description="Helicase ATP-binding" evidence="9">
    <location>
        <begin position="148"/>
        <end position="223"/>
    </location>
</feature>
<accession>A0A9P1GZ91</accession>
<keyword evidence="4" id="KW-0347">Helicase</keyword>
<dbReference type="InterPro" id="IPR027417">
    <property type="entry name" value="P-loop_NTPase"/>
</dbReference>
<dbReference type="PROSITE" id="PS51327">
    <property type="entry name" value="DICER_DSRBF"/>
    <property type="match status" value="1"/>
</dbReference>
<dbReference type="Gene3D" id="3.40.50.300">
    <property type="entry name" value="P-loop containing nucleotide triphosphate hydrolases"/>
    <property type="match status" value="2"/>
</dbReference>
<feature type="region of interest" description="Disordered" evidence="8">
    <location>
        <begin position="1"/>
        <end position="69"/>
    </location>
</feature>
<dbReference type="InterPro" id="IPR051363">
    <property type="entry name" value="RLR_Helicase"/>
</dbReference>
<evidence type="ECO:0000256" key="5">
    <source>
        <dbReference type="ARBA" id="ARBA00022842"/>
    </source>
</evidence>
<evidence type="ECO:0000256" key="7">
    <source>
        <dbReference type="PROSITE-ProRule" id="PRU00657"/>
    </source>
</evidence>
<dbReference type="GO" id="GO:0046872">
    <property type="term" value="F:metal ion binding"/>
    <property type="evidence" value="ECO:0007669"/>
    <property type="project" value="UniProtKB-KW"/>
</dbReference>
<dbReference type="PANTHER" id="PTHR14074">
    <property type="entry name" value="HELICASE WITH DEATH DOMAIN-RELATED"/>
    <property type="match status" value="1"/>
</dbReference>
<evidence type="ECO:0000256" key="2">
    <source>
        <dbReference type="ARBA" id="ARBA00022723"/>
    </source>
</evidence>
<keyword evidence="13" id="KW-1185">Reference proteome</keyword>
<evidence type="ECO:0000259" key="10">
    <source>
        <dbReference type="PROSITE" id="PS51194"/>
    </source>
</evidence>
<dbReference type="InterPro" id="IPR001650">
    <property type="entry name" value="Helicase_C-like"/>
</dbReference>
<dbReference type="Proteomes" id="UP000838763">
    <property type="component" value="Unassembled WGS sequence"/>
</dbReference>
<dbReference type="SUPFAM" id="SSF52540">
    <property type="entry name" value="P-loop containing nucleoside triphosphate hydrolases"/>
    <property type="match status" value="1"/>
</dbReference>
<reference evidence="12" key="1">
    <citation type="submission" date="2022-11" db="EMBL/GenBank/DDBJ databases">
        <authorList>
            <person name="Scott C."/>
            <person name="Bruce N."/>
        </authorList>
    </citation>
    <scope>NUCLEOTIDE SEQUENCE</scope>
</reference>
<dbReference type="Pfam" id="PF03368">
    <property type="entry name" value="Dicer_dimer"/>
    <property type="match status" value="1"/>
</dbReference>
<evidence type="ECO:0000259" key="11">
    <source>
        <dbReference type="PROSITE" id="PS51327"/>
    </source>
</evidence>
<organism evidence="12 13">
    <name type="scientific">Parascedosporium putredinis</name>
    <dbReference type="NCBI Taxonomy" id="1442378"/>
    <lineage>
        <taxon>Eukaryota</taxon>
        <taxon>Fungi</taxon>
        <taxon>Dikarya</taxon>
        <taxon>Ascomycota</taxon>
        <taxon>Pezizomycotina</taxon>
        <taxon>Sordariomycetes</taxon>
        <taxon>Hypocreomycetidae</taxon>
        <taxon>Microascales</taxon>
        <taxon>Microascaceae</taxon>
        <taxon>Parascedosporium</taxon>
    </lineage>
</organism>
<evidence type="ECO:0000256" key="8">
    <source>
        <dbReference type="SAM" id="MobiDB-lite"/>
    </source>
</evidence>
<feature type="compositionally biased region" description="Low complexity" evidence="8">
    <location>
        <begin position="8"/>
        <end position="22"/>
    </location>
</feature>
<evidence type="ECO:0008006" key="14">
    <source>
        <dbReference type="Google" id="ProtNLM"/>
    </source>
</evidence>
<sequence length="807" mass="91082">MRKSTILSSSAANATTVSTRASDPASHFKGKDITDDAAARDSDDAGDEAKAFSGDNEDKYRLTSAPAPPARKISERKRIDAATFETWLQKEENSKTVKKQRMEVRERAGRGPKVDKVALVDQQWSALVANLPYPVARLFGRELEGKWTAQFWRKTFEENKINLLIIDEAHHAKKNHPYARIVIDYYLREKDLQDRPRILGMTASPVDGKADILASAKHLESLLQSKIATVSSGRLGDEMGIKVHEEVVQEYKKLEKRYDTRLSQSLKPLIKWNPMFQKHAAFSTLCTYDLGPWCTDRFWKRCFGDGEMGQLLAKAEAVAQQTYGQIPFLPEGKDAVGVIHELREIVRDSPLPPLKKTALDLSYKVLRLLTTLEDYFAKPSDHKCIIFTERRRTAVMLADVCEQLRDLFPALQVGFLVGAGADLNLAGMTYHEAVCTIHKFKTGEINCLFASSIAEEGIDIPDCDIIIRFDLCNSMIQYIQSRGRARHQESKFINMVEESNHAHLVKLKQISRDTRILRDFCSKLPESRRLDMGPDRTANWKSDSGFESFTVEETGATLTFTQSLVVLDSFAASFQEPGGPIITPQYAVMKNGNVWVAQVNLPENLPIQYKRGREQNSKQAAKCSAAFEMCLDLIKRQFIDGHLQPYMKKRLPAMRNARLAVSANKTAQYNMRLKPSLWDKLGRPKRLYGVALTLETPAAVGRGSCPLILLSRWKLPDLPDVPLFFGAGKKSVAQMIPLKGSYGLSKPHSDRDLEELVNFTLRIFKDVFNKAFDATAKEMPYLLAPSRFSHASVYYLEPHIRDTINWG</sequence>
<dbReference type="GO" id="GO:0004386">
    <property type="term" value="F:helicase activity"/>
    <property type="evidence" value="ECO:0007669"/>
    <property type="project" value="UniProtKB-KW"/>
</dbReference>
<dbReference type="InterPro" id="IPR014001">
    <property type="entry name" value="Helicase_ATP-bd"/>
</dbReference>
<evidence type="ECO:0000256" key="3">
    <source>
        <dbReference type="ARBA" id="ARBA00022801"/>
    </source>
</evidence>
<dbReference type="InterPro" id="IPR006935">
    <property type="entry name" value="Helicase/UvrB_N"/>
</dbReference>
<dbReference type="SMART" id="SM00490">
    <property type="entry name" value="HELICc"/>
    <property type="match status" value="1"/>
</dbReference>
<keyword evidence="7" id="KW-0694">RNA-binding</keyword>
<dbReference type="GO" id="GO:0003677">
    <property type="term" value="F:DNA binding"/>
    <property type="evidence" value="ECO:0007669"/>
    <property type="project" value="InterPro"/>
</dbReference>
<dbReference type="PROSITE" id="PS51192">
    <property type="entry name" value="HELICASE_ATP_BIND_1"/>
    <property type="match status" value="1"/>
</dbReference>
<comment type="caution">
    <text evidence="12">The sequence shown here is derived from an EMBL/GenBank/DDBJ whole genome shotgun (WGS) entry which is preliminary data.</text>
</comment>
<feature type="domain" description="Helicase C-terminal" evidence="10">
    <location>
        <begin position="371"/>
        <end position="545"/>
    </location>
</feature>
<dbReference type="PANTHER" id="PTHR14074:SF16">
    <property type="entry name" value="ANTIVIRAL INNATE IMMUNE RESPONSE RECEPTOR RIG-I"/>
    <property type="match status" value="1"/>
</dbReference>
<evidence type="ECO:0000313" key="12">
    <source>
        <dbReference type="EMBL" id="CAI4212566.1"/>
    </source>
</evidence>
<dbReference type="InterPro" id="IPR038248">
    <property type="entry name" value="Dicer_dimer_sf"/>
</dbReference>
<keyword evidence="5" id="KW-0460">Magnesium</keyword>
<dbReference type="OrthoDB" id="416741at2759"/>
<dbReference type="GO" id="GO:0005737">
    <property type="term" value="C:cytoplasm"/>
    <property type="evidence" value="ECO:0007669"/>
    <property type="project" value="TreeGrafter"/>
</dbReference>
<keyword evidence="6" id="KW-0464">Manganese</keyword>
<dbReference type="GO" id="GO:0003723">
    <property type="term" value="F:RNA binding"/>
    <property type="evidence" value="ECO:0007669"/>
    <property type="project" value="UniProtKB-UniRule"/>
</dbReference>
<dbReference type="AlphaFoldDB" id="A0A9P1GZ91"/>
<evidence type="ECO:0000256" key="1">
    <source>
        <dbReference type="ARBA" id="ARBA00001936"/>
    </source>
</evidence>
<dbReference type="Pfam" id="PF00271">
    <property type="entry name" value="Helicase_C"/>
    <property type="match status" value="1"/>
</dbReference>
<name>A0A9P1GZ91_9PEZI</name>
<evidence type="ECO:0000256" key="4">
    <source>
        <dbReference type="ARBA" id="ARBA00022806"/>
    </source>
</evidence>
<evidence type="ECO:0000256" key="6">
    <source>
        <dbReference type="ARBA" id="ARBA00023211"/>
    </source>
</evidence>
<feature type="domain" description="Dicer dsRNA-binding fold" evidence="11">
    <location>
        <begin position="563"/>
        <end position="653"/>
    </location>
</feature>
<dbReference type="Gene3D" id="3.30.160.380">
    <property type="entry name" value="Dicer dimerisation domain"/>
    <property type="match status" value="1"/>
</dbReference>
<gene>
    <name evidence="12" type="ORF">PPNO1_LOCUS2324</name>
</gene>
<dbReference type="GO" id="GO:0005524">
    <property type="term" value="F:ATP binding"/>
    <property type="evidence" value="ECO:0007669"/>
    <property type="project" value="InterPro"/>
</dbReference>
<dbReference type="EMBL" id="CALLCH030000005">
    <property type="protein sequence ID" value="CAI4212566.1"/>
    <property type="molecule type" value="Genomic_DNA"/>
</dbReference>
<dbReference type="InterPro" id="IPR005034">
    <property type="entry name" value="Dicer_dimerisation"/>
</dbReference>